<gene>
    <name evidence="7" type="ORF">HMPREF1317_0089</name>
</gene>
<keyword evidence="3" id="KW-0233">DNA recombination</keyword>
<dbReference type="InterPro" id="IPR010998">
    <property type="entry name" value="Integrase_recombinase_N"/>
</dbReference>
<keyword evidence="2 4" id="KW-0238">DNA-binding</keyword>
<dbReference type="InterPro" id="IPR011010">
    <property type="entry name" value="DNA_brk_join_enz"/>
</dbReference>
<dbReference type="PANTHER" id="PTHR30349:SF64">
    <property type="entry name" value="PROPHAGE INTEGRASE INTD-RELATED"/>
    <property type="match status" value="1"/>
</dbReference>
<evidence type="ECO:0000313" key="7">
    <source>
        <dbReference type="EMBL" id="EJF35366.1"/>
    </source>
</evidence>
<dbReference type="PANTHER" id="PTHR30349">
    <property type="entry name" value="PHAGE INTEGRASE-RELATED"/>
    <property type="match status" value="1"/>
</dbReference>
<dbReference type="EMBL" id="AKFS01000302">
    <property type="protein sequence ID" value="EJF35366.1"/>
    <property type="molecule type" value="Genomic_DNA"/>
</dbReference>
<evidence type="ECO:0000313" key="8">
    <source>
        <dbReference type="Proteomes" id="UP000004578"/>
    </source>
</evidence>
<dbReference type="AlphaFoldDB" id="J0WFL0"/>
<dbReference type="Gene3D" id="1.10.443.10">
    <property type="entry name" value="Intergrase catalytic core"/>
    <property type="match status" value="1"/>
</dbReference>
<evidence type="ECO:0000259" key="6">
    <source>
        <dbReference type="PROSITE" id="PS51900"/>
    </source>
</evidence>
<keyword evidence="8" id="KW-1185">Reference proteome</keyword>
<evidence type="ECO:0000259" key="5">
    <source>
        <dbReference type="PROSITE" id="PS51898"/>
    </source>
</evidence>
<proteinExistence type="inferred from homology"/>
<dbReference type="Gene3D" id="1.10.150.130">
    <property type="match status" value="1"/>
</dbReference>
<accession>J0WFL0</accession>
<dbReference type="Proteomes" id="UP000004578">
    <property type="component" value="Unassembled WGS sequence"/>
</dbReference>
<dbReference type="Pfam" id="PF00589">
    <property type="entry name" value="Phage_integrase"/>
    <property type="match status" value="1"/>
</dbReference>
<evidence type="ECO:0000256" key="3">
    <source>
        <dbReference type="ARBA" id="ARBA00023172"/>
    </source>
</evidence>
<name>J0WFL0_9ACTO</name>
<dbReference type="InterPro" id="IPR002104">
    <property type="entry name" value="Integrase_catalytic"/>
</dbReference>
<protein>
    <submittedName>
        <fullName evidence="7">Site-specific recombinase, phage integrase family</fullName>
    </submittedName>
</protein>
<comment type="similarity">
    <text evidence="1">Belongs to the 'phage' integrase family.</text>
</comment>
<organism evidence="7 8">
    <name type="scientific">Schaalia georgiae F0490</name>
    <dbReference type="NCBI Taxonomy" id="1125717"/>
    <lineage>
        <taxon>Bacteria</taxon>
        <taxon>Bacillati</taxon>
        <taxon>Actinomycetota</taxon>
        <taxon>Actinomycetes</taxon>
        <taxon>Actinomycetales</taxon>
        <taxon>Actinomycetaceae</taxon>
        <taxon>Schaalia</taxon>
    </lineage>
</organism>
<dbReference type="PROSITE" id="PS51900">
    <property type="entry name" value="CB"/>
    <property type="match status" value="1"/>
</dbReference>
<dbReference type="GO" id="GO:0006310">
    <property type="term" value="P:DNA recombination"/>
    <property type="evidence" value="ECO:0007669"/>
    <property type="project" value="UniProtKB-KW"/>
</dbReference>
<evidence type="ECO:0000256" key="4">
    <source>
        <dbReference type="PROSITE-ProRule" id="PRU01248"/>
    </source>
</evidence>
<dbReference type="InterPro" id="IPR050090">
    <property type="entry name" value="Tyrosine_recombinase_XerCD"/>
</dbReference>
<evidence type="ECO:0000256" key="1">
    <source>
        <dbReference type="ARBA" id="ARBA00008857"/>
    </source>
</evidence>
<dbReference type="GO" id="GO:0015074">
    <property type="term" value="P:DNA integration"/>
    <property type="evidence" value="ECO:0007669"/>
    <property type="project" value="InterPro"/>
</dbReference>
<dbReference type="InterPro" id="IPR044068">
    <property type="entry name" value="CB"/>
</dbReference>
<dbReference type="InterPro" id="IPR013762">
    <property type="entry name" value="Integrase-like_cat_sf"/>
</dbReference>
<dbReference type="GO" id="GO:0003677">
    <property type="term" value="F:DNA binding"/>
    <property type="evidence" value="ECO:0007669"/>
    <property type="project" value="UniProtKB-UniRule"/>
</dbReference>
<feature type="domain" description="Core-binding (CB)" evidence="6">
    <location>
        <begin position="53"/>
        <end position="133"/>
    </location>
</feature>
<dbReference type="PROSITE" id="PS51898">
    <property type="entry name" value="TYR_RECOMBINASE"/>
    <property type="match status" value="1"/>
</dbReference>
<dbReference type="CDD" id="cd01189">
    <property type="entry name" value="INT_ICEBs1_C_like"/>
    <property type="match status" value="1"/>
</dbReference>
<evidence type="ECO:0000256" key="2">
    <source>
        <dbReference type="ARBA" id="ARBA00023125"/>
    </source>
</evidence>
<dbReference type="PATRIC" id="fig|1125717.3.peg.1970"/>
<feature type="domain" description="Tyr recombinase" evidence="5">
    <location>
        <begin position="154"/>
        <end position="369"/>
    </location>
</feature>
<dbReference type="SUPFAM" id="SSF56349">
    <property type="entry name" value="DNA breaking-rejoining enzymes"/>
    <property type="match status" value="1"/>
</dbReference>
<sequence>MVLYRIDGRQSSTTFNVPEDALRFKRLVDDLGPAEALRVLDASAGIIDSGATIPFGEFALAHIERLTGVQERTRAEYRGMLAARLSPLAALPVAAVTADRIREWVNILDRDGASPKTIKNYHGFLSSVLADAARRGIIPRNPAAGTRLPRGLGTEMVFLTPEQFAVLLSVVPPHYQTLVTVLASAGPRWSEATALTPADITDGAIRINKAWKMSSGRFSIGPPKTRRSNRTVPIAPALEERLRALADGRRRDALLFTSVRGGFVRHAWFYRSVWLPVVRLASGESARPEGAGPDVRVARVVQGIEPVPIDRALEVRPRIHDLRHTAASWMIAAGLDLMSVQYALGHESITTTADRYGHLLPERRAATSAAMGRMLARASATTQS</sequence>
<comment type="caution">
    <text evidence="7">The sequence shown here is derived from an EMBL/GenBank/DDBJ whole genome shotgun (WGS) entry which is preliminary data.</text>
</comment>
<reference evidence="7 8" key="1">
    <citation type="submission" date="2012-05" db="EMBL/GenBank/DDBJ databases">
        <authorList>
            <person name="Harkins D.M."/>
            <person name="Madupu R."/>
            <person name="Durkin A.S."/>
            <person name="Torralba M."/>
            <person name="Methe B."/>
            <person name="Sutton G.G."/>
            <person name="Nelson K.E."/>
        </authorList>
    </citation>
    <scope>NUCLEOTIDE SEQUENCE [LARGE SCALE GENOMIC DNA]</scope>
    <source>
        <strain evidence="7 8">F0490</strain>
    </source>
</reference>